<dbReference type="GO" id="GO:0008270">
    <property type="term" value="F:zinc ion binding"/>
    <property type="evidence" value="ECO:0007669"/>
    <property type="project" value="UniProtKB-KW"/>
</dbReference>
<keyword evidence="5" id="KW-0747">Spliceosome</keyword>
<evidence type="ECO:0000256" key="13">
    <source>
        <dbReference type="PROSITE-ProRule" id="PRU00176"/>
    </source>
</evidence>
<dbReference type="Gene3D" id="3.30.70.330">
    <property type="match status" value="1"/>
</dbReference>
<dbReference type="Proteomes" id="UP000028990">
    <property type="component" value="Unassembled WGS sequence"/>
</dbReference>
<dbReference type="SMART" id="SM00356">
    <property type="entry name" value="ZnF_C3H1"/>
    <property type="match status" value="2"/>
</dbReference>
<dbReference type="EMBL" id="KN123463">
    <property type="protein sequence ID" value="KFO24969.1"/>
    <property type="molecule type" value="Genomic_DNA"/>
</dbReference>
<keyword evidence="6" id="KW-0677">Repeat</keyword>
<dbReference type="PROSITE" id="PS50102">
    <property type="entry name" value="RRM"/>
    <property type="match status" value="1"/>
</dbReference>
<feature type="region of interest" description="Disordered" evidence="15">
    <location>
        <begin position="86"/>
        <end position="135"/>
    </location>
</feature>
<keyword evidence="3" id="KW-0507">mRNA processing</keyword>
<feature type="region of interest" description="Disordered" evidence="15">
    <location>
        <begin position="1"/>
        <end position="54"/>
    </location>
</feature>
<proteinExistence type="predicted"/>
<dbReference type="InterPro" id="IPR009145">
    <property type="entry name" value="U2AF_small"/>
</dbReference>
<feature type="zinc finger region" description="C3H1-type" evidence="14">
    <location>
        <begin position="167"/>
        <end position="195"/>
    </location>
</feature>
<dbReference type="InterPro" id="IPR003954">
    <property type="entry name" value="RRM_euk-type"/>
</dbReference>
<feature type="compositionally biased region" description="Basic residues" evidence="15">
    <location>
        <begin position="13"/>
        <end position="31"/>
    </location>
</feature>
<evidence type="ECO:0000313" key="19">
    <source>
        <dbReference type="Proteomes" id="UP000028990"/>
    </source>
</evidence>
<accession>A0A091CYS8</accession>
<feature type="domain" description="C3H1-type" evidence="17">
    <location>
        <begin position="307"/>
        <end position="334"/>
    </location>
</feature>
<dbReference type="GO" id="GO:0000398">
    <property type="term" value="P:mRNA splicing, via spliceosome"/>
    <property type="evidence" value="ECO:0007669"/>
    <property type="project" value="InterPro"/>
</dbReference>
<evidence type="ECO:0000256" key="12">
    <source>
        <dbReference type="ARBA" id="ARBA00023274"/>
    </source>
</evidence>
<evidence type="ECO:0000256" key="2">
    <source>
        <dbReference type="ARBA" id="ARBA00022553"/>
    </source>
</evidence>
<evidence type="ECO:0000256" key="14">
    <source>
        <dbReference type="PROSITE-ProRule" id="PRU00723"/>
    </source>
</evidence>
<evidence type="ECO:0000256" key="5">
    <source>
        <dbReference type="ARBA" id="ARBA00022728"/>
    </source>
</evidence>
<evidence type="ECO:0000259" key="16">
    <source>
        <dbReference type="PROSITE" id="PS50102"/>
    </source>
</evidence>
<feature type="compositionally biased region" description="Basic and acidic residues" evidence="15">
    <location>
        <begin position="384"/>
        <end position="399"/>
    </location>
</feature>
<feature type="compositionally biased region" description="Basic and acidic residues" evidence="15">
    <location>
        <begin position="32"/>
        <end position="45"/>
    </location>
</feature>
<feature type="domain" description="C3H1-type" evidence="17">
    <location>
        <begin position="167"/>
        <end position="195"/>
    </location>
</feature>
<gene>
    <name evidence="18" type="ORF">H920_13616</name>
</gene>
<evidence type="ECO:0000256" key="10">
    <source>
        <dbReference type="ARBA" id="ARBA00023187"/>
    </source>
</evidence>
<dbReference type="FunFam" id="3.30.70.330:FF:000209">
    <property type="entry name" value="U2 small nuclear ribonucleoprotein auxiliary factor 35 kDa subunit-related protein 2"/>
    <property type="match status" value="1"/>
</dbReference>
<organism evidence="18 19">
    <name type="scientific">Fukomys damarensis</name>
    <name type="common">Damaraland mole rat</name>
    <name type="synonym">Cryptomys damarensis</name>
    <dbReference type="NCBI Taxonomy" id="885580"/>
    <lineage>
        <taxon>Eukaryota</taxon>
        <taxon>Metazoa</taxon>
        <taxon>Chordata</taxon>
        <taxon>Craniata</taxon>
        <taxon>Vertebrata</taxon>
        <taxon>Euteleostomi</taxon>
        <taxon>Mammalia</taxon>
        <taxon>Eutheria</taxon>
        <taxon>Euarchontoglires</taxon>
        <taxon>Glires</taxon>
        <taxon>Rodentia</taxon>
        <taxon>Hystricomorpha</taxon>
        <taxon>Bathyergidae</taxon>
        <taxon>Fukomys</taxon>
    </lineage>
</organism>
<keyword evidence="4 14" id="KW-0479">Metal-binding</keyword>
<evidence type="ECO:0000256" key="9">
    <source>
        <dbReference type="ARBA" id="ARBA00022884"/>
    </source>
</evidence>
<keyword evidence="10" id="KW-0508">mRNA splicing</keyword>
<keyword evidence="9 13" id="KW-0694">RNA-binding</keyword>
<dbReference type="CDD" id="cd12540">
    <property type="entry name" value="RRM_U2AFBPL"/>
    <property type="match status" value="1"/>
</dbReference>
<dbReference type="PANTHER" id="PTHR12620">
    <property type="entry name" value="U2 SNRNP AUXILIARY FACTOR, SMALL SUBUNIT"/>
    <property type="match status" value="1"/>
</dbReference>
<feature type="compositionally biased region" description="Basic and acidic residues" evidence="15">
    <location>
        <begin position="361"/>
        <end position="376"/>
    </location>
</feature>
<sequence>MAAPERLVFHEKPSHKKYRAALKKEKRKKRRQELARLRDSEASQKEEEEDTLIEEQQLKEEKQLERERQKLHEEWLLREQKAQEEFRIKKEKEEAARKRQEEQERKLKAEWEEQQKKEKEEEEQKLQEKREKEEAVQKLLNQAENEQLENGTTWQNPEPPTDLRVMEKDRANCPFYSKTGACRFGDRCSRKHNFPTSSPTLLIRSMFTTFGMEQCRRDDYDPDASLEYSEEETYQQFLDFYHDVLPEFKNVGKVIQFKVSCNLEPHLRGNVYVQYQSEEECQAALSLFNGRWYAGRQLQCEFCPVTRWKMAICGLFEIQQCPRGKHCNFLHVFRNPNNEFWEANRDLYLSPDRTGSSFGKNLDRRERVGYHNDYHSRPRRRRSPGPDHSKRNGESEQKRKSSHRGKKSHKHARSRERHSSRSRGRKRNHSRGPTAPEVTRVLRAVSKPIGPIAIGRRGAYRKLGHVTRKRLLPRPVSEIDTCKIKLIGYAPVLVCESKTEDWRLTGDILAVSSLCLPSQKKVDGRKS</sequence>
<protein>
    <submittedName>
        <fullName evidence="18">U2 small nuclear ribonucleoprotein auxiliary factor 35 kDa subunit-related protein 2</fullName>
    </submittedName>
</protein>
<dbReference type="GO" id="GO:0005681">
    <property type="term" value="C:spliceosomal complex"/>
    <property type="evidence" value="ECO:0007669"/>
    <property type="project" value="UniProtKB-KW"/>
</dbReference>
<dbReference type="SUPFAM" id="SSF54928">
    <property type="entry name" value="RNA-binding domain, RBD"/>
    <property type="match status" value="1"/>
</dbReference>
<feature type="compositionally biased region" description="Basic residues" evidence="15">
    <location>
        <begin position="400"/>
        <end position="430"/>
    </location>
</feature>
<evidence type="ECO:0000256" key="7">
    <source>
        <dbReference type="ARBA" id="ARBA00022771"/>
    </source>
</evidence>
<evidence type="ECO:0000256" key="15">
    <source>
        <dbReference type="SAM" id="MobiDB-lite"/>
    </source>
</evidence>
<dbReference type="eggNOG" id="KOG2202">
    <property type="taxonomic scope" value="Eukaryota"/>
</dbReference>
<dbReference type="GO" id="GO:0089701">
    <property type="term" value="C:U2AF complex"/>
    <property type="evidence" value="ECO:0007669"/>
    <property type="project" value="InterPro"/>
</dbReference>
<feature type="region of interest" description="Disordered" evidence="15">
    <location>
        <begin position="352"/>
        <end position="440"/>
    </location>
</feature>
<dbReference type="InterPro" id="IPR035979">
    <property type="entry name" value="RBD_domain_sf"/>
</dbReference>
<dbReference type="InterPro" id="IPR012677">
    <property type="entry name" value="Nucleotide-bd_a/b_plait_sf"/>
</dbReference>
<evidence type="ECO:0000256" key="6">
    <source>
        <dbReference type="ARBA" id="ARBA00022737"/>
    </source>
</evidence>
<keyword evidence="7 14" id="KW-0863">Zinc-finger</keyword>
<evidence type="ECO:0000259" key="17">
    <source>
        <dbReference type="PROSITE" id="PS50103"/>
    </source>
</evidence>
<keyword evidence="2" id="KW-0597">Phosphoprotein</keyword>
<reference evidence="18 19" key="1">
    <citation type="submission" date="2013-11" db="EMBL/GenBank/DDBJ databases">
        <title>The Damaraland mole rat (Fukomys damarensis) genome and evolution of African mole rats.</title>
        <authorList>
            <person name="Gladyshev V.N."/>
            <person name="Fang X."/>
        </authorList>
    </citation>
    <scope>NUCLEOTIDE SEQUENCE [LARGE SCALE GENOMIC DNA]</scope>
    <source>
        <tissue evidence="18">Liver</tissue>
    </source>
</reference>
<keyword evidence="11" id="KW-0539">Nucleus</keyword>
<dbReference type="Pfam" id="PF00642">
    <property type="entry name" value="zf-CCCH"/>
    <property type="match status" value="1"/>
</dbReference>
<dbReference type="Pfam" id="PF00076">
    <property type="entry name" value="RRM_1"/>
    <property type="match status" value="1"/>
</dbReference>
<evidence type="ECO:0000256" key="3">
    <source>
        <dbReference type="ARBA" id="ARBA00022664"/>
    </source>
</evidence>
<keyword evidence="8 14" id="KW-0862">Zinc</keyword>
<dbReference type="STRING" id="885580.ENSFDAP00000001921"/>
<evidence type="ECO:0000313" key="18">
    <source>
        <dbReference type="EMBL" id="KFO24969.1"/>
    </source>
</evidence>
<comment type="subcellular location">
    <subcellularLocation>
        <location evidence="1">Nucleus</location>
    </subcellularLocation>
</comment>
<dbReference type="GO" id="GO:0003723">
    <property type="term" value="F:RNA binding"/>
    <property type="evidence" value="ECO:0007669"/>
    <property type="project" value="UniProtKB-UniRule"/>
</dbReference>
<dbReference type="PRINTS" id="PR01848">
    <property type="entry name" value="U2AUXFACTOR"/>
</dbReference>
<keyword evidence="12 18" id="KW-0687">Ribonucleoprotein</keyword>
<dbReference type="SMART" id="SM00361">
    <property type="entry name" value="RRM_1"/>
    <property type="match status" value="1"/>
</dbReference>
<keyword evidence="19" id="KW-1185">Reference proteome</keyword>
<dbReference type="PROSITE" id="PS50103">
    <property type="entry name" value="ZF_C3H1"/>
    <property type="match status" value="2"/>
</dbReference>
<dbReference type="InterPro" id="IPR000504">
    <property type="entry name" value="RRM_dom"/>
</dbReference>
<evidence type="ECO:0000256" key="8">
    <source>
        <dbReference type="ARBA" id="ARBA00022833"/>
    </source>
</evidence>
<evidence type="ECO:0000256" key="4">
    <source>
        <dbReference type="ARBA" id="ARBA00022723"/>
    </source>
</evidence>
<evidence type="ECO:0000256" key="1">
    <source>
        <dbReference type="ARBA" id="ARBA00004123"/>
    </source>
</evidence>
<name>A0A091CYS8_FUKDA</name>
<evidence type="ECO:0000256" key="11">
    <source>
        <dbReference type="ARBA" id="ARBA00023242"/>
    </source>
</evidence>
<dbReference type="InterPro" id="IPR000571">
    <property type="entry name" value="Znf_CCCH"/>
</dbReference>
<feature type="zinc finger region" description="C3H1-type" evidence="14">
    <location>
        <begin position="307"/>
        <end position="334"/>
    </location>
</feature>
<dbReference type="AlphaFoldDB" id="A0A091CYS8"/>
<feature type="domain" description="RRM" evidence="16">
    <location>
        <begin position="199"/>
        <end position="305"/>
    </location>
</feature>